<dbReference type="EMBL" id="MU393433">
    <property type="protein sequence ID" value="KAI4869042.1"/>
    <property type="molecule type" value="Genomic_DNA"/>
</dbReference>
<keyword evidence="2" id="KW-1185">Reference proteome</keyword>
<evidence type="ECO:0000313" key="2">
    <source>
        <dbReference type="Proteomes" id="UP001497700"/>
    </source>
</evidence>
<gene>
    <name evidence="1" type="ORF">F4820DRAFT_456006</name>
</gene>
<accession>A0ACB9ZCH3</accession>
<proteinExistence type="predicted"/>
<dbReference type="Proteomes" id="UP001497700">
    <property type="component" value="Unassembled WGS sequence"/>
</dbReference>
<reference evidence="1 2" key="1">
    <citation type="journal article" date="2022" name="New Phytol.">
        <title>Ecological generalism drives hyperdiversity of secondary metabolite gene clusters in xylarialean endophytes.</title>
        <authorList>
            <person name="Franco M.E.E."/>
            <person name="Wisecaver J.H."/>
            <person name="Arnold A.E."/>
            <person name="Ju Y.M."/>
            <person name="Slot J.C."/>
            <person name="Ahrendt S."/>
            <person name="Moore L.P."/>
            <person name="Eastman K.E."/>
            <person name="Scott K."/>
            <person name="Konkel Z."/>
            <person name="Mondo S.J."/>
            <person name="Kuo A."/>
            <person name="Hayes R.D."/>
            <person name="Haridas S."/>
            <person name="Andreopoulos B."/>
            <person name="Riley R."/>
            <person name="LaButti K."/>
            <person name="Pangilinan J."/>
            <person name="Lipzen A."/>
            <person name="Amirebrahimi M."/>
            <person name="Yan J."/>
            <person name="Adam C."/>
            <person name="Keymanesh K."/>
            <person name="Ng V."/>
            <person name="Louie K."/>
            <person name="Northen T."/>
            <person name="Drula E."/>
            <person name="Henrissat B."/>
            <person name="Hsieh H.M."/>
            <person name="Youens-Clark K."/>
            <person name="Lutzoni F."/>
            <person name="Miadlikowska J."/>
            <person name="Eastwood D.C."/>
            <person name="Hamelin R.C."/>
            <person name="Grigoriev I.V."/>
            <person name="U'Ren J.M."/>
        </authorList>
    </citation>
    <scope>NUCLEOTIDE SEQUENCE [LARGE SCALE GENOMIC DNA]</scope>
    <source>
        <strain evidence="1 2">CBS 119005</strain>
    </source>
</reference>
<evidence type="ECO:0000313" key="1">
    <source>
        <dbReference type="EMBL" id="KAI4869042.1"/>
    </source>
</evidence>
<name>A0ACB9ZCH3_9PEZI</name>
<protein>
    <submittedName>
        <fullName evidence="1">Uncharacterized protein</fullName>
    </submittedName>
</protein>
<organism evidence="1 2">
    <name type="scientific">Hypoxylon rubiginosum</name>
    <dbReference type="NCBI Taxonomy" id="110542"/>
    <lineage>
        <taxon>Eukaryota</taxon>
        <taxon>Fungi</taxon>
        <taxon>Dikarya</taxon>
        <taxon>Ascomycota</taxon>
        <taxon>Pezizomycotina</taxon>
        <taxon>Sordariomycetes</taxon>
        <taxon>Xylariomycetidae</taxon>
        <taxon>Xylariales</taxon>
        <taxon>Hypoxylaceae</taxon>
        <taxon>Hypoxylon</taxon>
    </lineage>
</organism>
<comment type="caution">
    <text evidence="1">The sequence shown here is derived from an EMBL/GenBank/DDBJ whole genome shotgun (WGS) entry which is preliminary data.</text>
</comment>
<sequence length="718" mass="81595">MEALVAVGLASNVLQFVDFTTKLVSKARELRQDAASSDHKDYDAIAAHLQVLAAKVSASAHSIAQSSTASPEEKALQPMLLERLNGLGLLSTQSGSLLHRGKAAWRWVWSKKETEEIAERLHYFGSQLALHLTYQIKQNQLEQRTWQLSKDDIQTVLARTNDVLLSVNDLKLGIEEKLDKQHEDVLRSIGDLRLLNSQLQVQTTQEVSSASRASSEGISNLEASFSALMLKQNEDMRTYNSEILESLAIVRVENSKLHGRVTQVLPQACSFDNTSLKNLLGSMLDEYQESFISEIRKEFRGTARSEMKGMRAQALQAIDTIQPDRQTRNLETQTTTESAVEPPYPYASEPMQNAEKAPTELGERQRQEKDDIAIIYTKQRFIETRMGIFSLIILDKVIFDPVKPPVSVYELTTHFTPSPRWCSKGFFVAYQKVADARGTPKFGLQLESYRVLDRDHHIWEAIKKRDIEWVRSMLDERVISPDDRNEYSQTVLMVSSELCVMLNWTSLCRAVDLDFDIPGERTFLEELIFIYGLNPTVYSLCSKHLDLITAFDLLLGQVVNTYPKIDSEIPMFYTASIIVDKLRTAWTGARIARNASTTLITPYHRYYVTETFGQALNFLEHVMTKAIAQRPDCIFDSGGSNNRGSVTVCRLFESFGFWDIWADILKGNGFDPDWVRREDCKRRSARTAETSTYEMSVEVDAARALDVKRRRGYVNTEE</sequence>